<reference evidence="2 3" key="1">
    <citation type="submission" date="2024-10" db="EMBL/GenBank/DDBJ databases">
        <title>Updated reference genomes for cyclostephanoid diatoms.</title>
        <authorList>
            <person name="Roberts W.R."/>
            <person name="Alverson A.J."/>
        </authorList>
    </citation>
    <scope>NUCLEOTIDE SEQUENCE [LARGE SCALE GENOMIC DNA]</scope>
    <source>
        <strain evidence="2 3">AJA010-31</strain>
    </source>
</reference>
<name>A0ABD3NE58_9STRA</name>
<dbReference type="AlphaFoldDB" id="A0ABD3NE58"/>
<evidence type="ECO:0000313" key="3">
    <source>
        <dbReference type="Proteomes" id="UP001530400"/>
    </source>
</evidence>
<accession>A0ABD3NE58</accession>
<comment type="caution">
    <text evidence="2">The sequence shown here is derived from an EMBL/GenBank/DDBJ whole genome shotgun (WGS) entry which is preliminary data.</text>
</comment>
<sequence length="607" mass="70472">MNSPSVIRPSITRHIHKLNLTYNSSNDVSMLSLSQLLDLLHQNNIRYAPSASREQLEDLLQTHLMNSANQRTPFGSSRSKTRNKIASIDGKNDAIVNGVNDIVDAVVLPEQTHHETDERYKGRRRYQHTNQTQNKRPRRRKESYNNYHQQEARHSRYRQKKQNYDSNDNIIDAVFDLPDMPSTDATYENGLQIFLMGFAEAGKTAAELAVDAATKTIHLPFSDDAEYDGYDVDHIQRYWDSELNRRPKRRTGRRRRQFSSNESRMDQRETQSLVPSRRNVQSYDDSTLAGFESTQVQQRLPNRPRHSKNDNGQPKPIYGLEYVHDNERAKNEDMIPRQYRQLSHHKQQWKDRLRKKFDAALGIEPTTAPIEKESYYDSWKRTMREMDDTHKDRVRWKITDKVNTTPEVPNHTQTRMTATRVPQNRRARMTAAKAKIPNEPALPDSIQVAAAQKTRATKFESKLRSADRPFWKERGSIASLLFDNNSSSWKRDIQKKNKRTLEQLLLSPAGRERTITSLILYIARSSFSLFGNLCRWAGVRGTIPQPIVVVTVCAVILSSYRQQKLLSLGLTLLAIRMLGEFIHGSVHGNEFWDDEYNQEMHEWVAED</sequence>
<feature type="compositionally biased region" description="Polar residues" evidence="1">
    <location>
        <begin position="270"/>
        <end position="285"/>
    </location>
</feature>
<protein>
    <submittedName>
        <fullName evidence="2">Uncharacterized protein</fullName>
    </submittedName>
</protein>
<keyword evidence="3" id="KW-1185">Reference proteome</keyword>
<feature type="region of interest" description="Disordered" evidence="1">
    <location>
        <begin position="246"/>
        <end position="317"/>
    </location>
</feature>
<feature type="region of interest" description="Disordered" evidence="1">
    <location>
        <begin position="113"/>
        <end position="165"/>
    </location>
</feature>
<evidence type="ECO:0000256" key="1">
    <source>
        <dbReference type="SAM" id="MobiDB-lite"/>
    </source>
</evidence>
<organism evidence="2 3">
    <name type="scientific">Cyclotella atomus</name>
    <dbReference type="NCBI Taxonomy" id="382360"/>
    <lineage>
        <taxon>Eukaryota</taxon>
        <taxon>Sar</taxon>
        <taxon>Stramenopiles</taxon>
        <taxon>Ochrophyta</taxon>
        <taxon>Bacillariophyta</taxon>
        <taxon>Coscinodiscophyceae</taxon>
        <taxon>Thalassiosirophycidae</taxon>
        <taxon>Stephanodiscales</taxon>
        <taxon>Stephanodiscaceae</taxon>
        <taxon>Cyclotella</taxon>
    </lineage>
</organism>
<dbReference type="EMBL" id="JALLPJ020001238">
    <property type="protein sequence ID" value="KAL3773321.1"/>
    <property type="molecule type" value="Genomic_DNA"/>
</dbReference>
<evidence type="ECO:0000313" key="2">
    <source>
        <dbReference type="EMBL" id="KAL3773321.1"/>
    </source>
</evidence>
<feature type="compositionally biased region" description="Basic residues" evidence="1">
    <location>
        <begin position="246"/>
        <end position="257"/>
    </location>
</feature>
<proteinExistence type="predicted"/>
<gene>
    <name evidence="2" type="ORF">ACHAWO_002904</name>
</gene>
<dbReference type="Proteomes" id="UP001530400">
    <property type="component" value="Unassembled WGS sequence"/>
</dbReference>